<reference evidence="3 4" key="1">
    <citation type="submission" date="2017-02" db="EMBL/GenBank/DDBJ databases">
        <title>Mycobacterium kansasii genomes.</title>
        <authorList>
            <person name="Borowka P."/>
            <person name="Strapagiel D."/>
            <person name="Marciniak B."/>
            <person name="Lach J."/>
            <person name="Bakula Z."/>
            <person name="Van Ingen J."/>
            <person name="Safianowska A."/>
            <person name="Brzostek A."/>
            <person name="Dziadek J."/>
            <person name="Jagielski T."/>
        </authorList>
    </citation>
    <scope>NUCLEOTIDE SEQUENCE [LARGE SCALE GENOMIC DNA]</scope>
    <source>
        <strain evidence="3 4">12MK</strain>
    </source>
</reference>
<accession>A0A8E2LNE7</accession>
<evidence type="ECO:0000256" key="1">
    <source>
        <dbReference type="SAM" id="SignalP"/>
    </source>
</evidence>
<name>A0A8E2LNE7_9MYCO</name>
<comment type="caution">
    <text evidence="3">The sequence shown here is derived from an EMBL/GenBank/DDBJ whole genome shotgun (WGS) entry which is preliminary data.</text>
</comment>
<dbReference type="EMBL" id="MWQA01000001">
    <property type="protein sequence ID" value="ORC05708.1"/>
    <property type="molecule type" value="Genomic_DNA"/>
</dbReference>
<dbReference type="Proteomes" id="UP000192335">
    <property type="component" value="Unassembled WGS sequence"/>
</dbReference>
<sequence>MRSVCHRHDNAATPGKRTAMKIITIAVAGLLAGTLLTASPAHAEVTAHPLPVRVYPLQPNLGSDLRSEVQDLLQQISDLDDSWDNITPEARQQRLAQLQQQVTIVDKETRGLPAEQQPQVQAMLGMAVIKLANILRRAQPPDSPCYLPSCLPGL</sequence>
<feature type="signal peptide" evidence="1">
    <location>
        <begin position="1"/>
        <end position="43"/>
    </location>
</feature>
<gene>
    <name evidence="2" type="ORF">B4U45_02555</name>
    <name evidence="3" type="ORF">B4U45_02695</name>
</gene>
<evidence type="ECO:0000313" key="4">
    <source>
        <dbReference type="Proteomes" id="UP000192335"/>
    </source>
</evidence>
<evidence type="ECO:0000313" key="3">
    <source>
        <dbReference type="EMBL" id="ORC05730.1"/>
    </source>
</evidence>
<dbReference type="EMBL" id="MWQA01000001">
    <property type="protein sequence ID" value="ORC05730.1"/>
    <property type="molecule type" value="Genomic_DNA"/>
</dbReference>
<evidence type="ECO:0000313" key="2">
    <source>
        <dbReference type="EMBL" id="ORC05708.1"/>
    </source>
</evidence>
<feature type="chain" id="PRO_5036263203" evidence="1">
    <location>
        <begin position="44"/>
        <end position="154"/>
    </location>
</feature>
<protein>
    <submittedName>
        <fullName evidence="3">Uncharacterized protein</fullName>
    </submittedName>
</protein>
<keyword evidence="1" id="KW-0732">Signal</keyword>
<dbReference type="AlphaFoldDB" id="A0A8E2LNE7"/>
<organism evidence="3 4">
    <name type="scientific">Mycobacterium persicum</name>
    <dbReference type="NCBI Taxonomy" id="1487726"/>
    <lineage>
        <taxon>Bacteria</taxon>
        <taxon>Bacillati</taxon>
        <taxon>Actinomycetota</taxon>
        <taxon>Actinomycetes</taxon>
        <taxon>Mycobacteriales</taxon>
        <taxon>Mycobacteriaceae</taxon>
        <taxon>Mycobacterium</taxon>
    </lineage>
</organism>
<proteinExistence type="predicted"/>